<dbReference type="GO" id="GO:0005509">
    <property type="term" value="F:calcium ion binding"/>
    <property type="evidence" value="ECO:0007669"/>
    <property type="project" value="InterPro"/>
</dbReference>
<gene>
    <name evidence="5" type="ORF">Ctob_007100</name>
</gene>
<reference evidence="6" key="1">
    <citation type="journal article" date="2015" name="PLoS Genet.">
        <title>Genome Sequence and Transcriptome Analyses of Chrysochromulina tobin: Metabolic Tools for Enhanced Algal Fitness in the Prominent Order Prymnesiales (Haptophyceae).</title>
        <authorList>
            <person name="Hovde B.T."/>
            <person name="Deodato C.R."/>
            <person name="Hunsperger H.M."/>
            <person name="Ryken S.A."/>
            <person name="Yost W."/>
            <person name="Jha R.K."/>
            <person name="Patterson J."/>
            <person name="Monnat R.J. Jr."/>
            <person name="Barlow S.B."/>
            <person name="Starkenburg S.R."/>
            <person name="Cattolico R.A."/>
        </authorList>
    </citation>
    <scope>NUCLEOTIDE SEQUENCE</scope>
    <source>
        <strain evidence="6">CCMP291</strain>
    </source>
</reference>
<accession>A0A0M0JLU0</accession>
<dbReference type="PROSITE" id="PS00018">
    <property type="entry name" value="EF_HAND_1"/>
    <property type="match status" value="2"/>
</dbReference>
<evidence type="ECO:0000313" key="6">
    <source>
        <dbReference type="Proteomes" id="UP000037460"/>
    </source>
</evidence>
<dbReference type="InterPro" id="IPR011992">
    <property type="entry name" value="EF-hand-dom_pair"/>
</dbReference>
<feature type="domain" description="EF-hand" evidence="4">
    <location>
        <begin position="887"/>
        <end position="922"/>
    </location>
</feature>
<dbReference type="Gene3D" id="1.25.10.10">
    <property type="entry name" value="Leucine-rich Repeat Variant"/>
    <property type="match status" value="1"/>
</dbReference>
<feature type="domain" description="EF-hand" evidence="4">
    <location>
        <begin position="942"/>
        <end position="977"/>
    </location>
</feature>
<feature type="region of interest" description="Disordered" evidence="3">
    <location>
        <begin position="831"/>
        <end position="871"/>
    </location>
</feature>
<evidence type="ECO:0000259" key="4">
    <source>
        <dbReference type="PROSITE" id="PS50222"/>
    </source>
</evidence>
<feature type="region of interest" description="Disordered" evidence="3">
    <location>
        <begin position="391"/>
        <end position="426"/>
    </location>
</feature>
<dbReference type="SUPFAM" id="SSF47473">
    <property type="entry name" value="EF-hand"/>
    <property type="match status" value="1"/>
</dbReference>
<evidence type="ECO:0000313" key="5">
    <source>
        <dbReference type="EMBL" id="KOO27302.1"/>
    </source>
</evidence>
<dbReference type="SMART" id="SM00054">
    <property type="entry name" value="EFh"/>
    <property type="match status" value="2"/>
</dbReference>
<comment type="caution">
    <text evidence="5">The sequence shown here is derived from an EMBL/GenBank/DDBJ whole genome shotgun (WGS) entry which is preliminary data.</text>
</comment>
<dbReference type="EMBL" id="JWZX01002733">
    <property type="protein sequence ID" value="KOO27302.1"/>
    <property type="molecule type" value="Genomic_DNA"/>
</dbReference>
<keyword evidence="2" id="KW-0175">Coiled coil</keyword>
<dbReference type="InterPro" id="IPR002048">
    <property type="entry name" value="EF_hand_dom"/>
</dbReference>
<dbReference type="SUPFAM" id="SSF48371">
    <property type="entry name" value="ARM repeat"/>
    <property type="match status" value="1"/>
</dbReference>
<dbReference type="InterPro" id="IPR018247">
    <property type="entry name" value="EF_Hand_1_Ca_BS"/>
</dbReference>
<keyword evidence="6" id="KW-1185">Reference proteome</keyword>
<feature type="compositionally biased region" description="Low complexity" evidence="3">
    <location>
        <begin position="831"/>
        <end position="844"/>
    </location>
</feature>
<dbReference type="Gene3D" id="1.10.238.10">
    <property type="entry name" value="EF-hand"/>
    <property type="match status" value="1"/>
</dbReference>
<proteinExistence type="predicted"/>
<dbReference type="InterPro" id="IPR016024">
    <property type="entry name" value="ARM-type_fold"/>
</dbReference>
<dbReference type="OrthoDB" id="186625at2759"/>
<name>A0A0M0JLU0_9EUKA</name>
<evidence type="ECO:0000256" key="2">
    <source>
        <dbReference type="SAM" id="Coils"/>
    </source>
</evidence>
<feature type="coiled-coil region" evidence="2">
    <location>
        <begin position="621"/>
        <end position="671"/>
    </location>
</feature>
<dbReference type="Pfam" id="PF13202">
    <property type="entry name" value="EF-hand_5"/>
    <property type="match status" value="2"/>
</dbReference>
<dbReference type="AlphaFoldDB" id="A0A0M0JLU0"/>
<protein>
    <recommendedName>
        <fullName evidence="4">EF-hand domain-containing protein</fullName>
    </recommendedName>
</protein>
<evidence type="ECO:0000256" key="3">
    <source>
        <dbReference type="SAM" id="MobiDB-lite"/>
    </source>
</evidence>
<keyword evidence="1" id="KW-0106">Calcium</keyword>
<dbReference type="PROSITE" id="PS50222">
    <property type="entry name" value="EF_HAND_2"/>
    <property type="match status" value="2"/>
</dbReference>
<dbReference type="InterPro" id="IPR011989">
    <property type="entry name" value="ARM-like"/>
</dbReference>
<organism evidence="5 6">
    <name type="scientific">Chrysochromulina tobinii</name>
    <dbReference type="NCBI Taxonomy" id="1460289"/>
    <lineage>
        <taxon>Eukaryota</taxon>
        <taxon>Haptista</taxon>
        <taxon>Haptophyta</taxon>
        <taxon>Prymnesiophyceae</taxon>
        <taxon>Prymnesiales</taxon>
        <taxon>Chrysochromulinaceae</taxon>
        <taxon>Chrysochromulina</taxon>
    </lineage>
</organism>
<sequence length="1067" mass="114421">MSWSKGGGWFEGAACEALLTAHDDESLAAAIIAVAKDLESAETREGIEELCFTLRETGGMVRLGGLLAHADPIVHQTSLMLLATLTTPEVDSQAALTKQRLATANVAPDLVEHLFSPVVLTVAYACALVQNTCDDPEVVRCLREMGGLARLRELSTCDQAVIVECSSACLTNLAVVGLRVLRPALAIEDARQQSDACAELAAALKTRAEASAATAEDEARNATCAAGAEELVWRVVSSVMAAKSREDARKRLRQFGKLSMFSVAMNKAADSAQAARDREAEIIELSQIKIAELMSAARAFKNKEDVAVKAATAASLSAYVESLQASKGQREVESAVSAAHKAAGVVSAREPNVAACAERGRELVIKARSARTERWVTEVNEKMRALRKEERRAKQLARINPDREKKKAAVQQGAKQWHSSGAHAGADPIETCTKELAIARGALKTARALVEESRRAAESAHNEAVAEHATITSSAEAVRLSVATATKASARTEAAAKAAAAQRDVAVAKAADEALHRRAINALCMKPGLEWPLDAADAAQEAILNAETAARCAEVVVGAVAEEATEWVPGSLPPPPPLTLPQSPSLQDLVFFVGGAEMRSAKDLAETKVTLKAIMQLVELIARAESEALAEKRAEEEAEQQLEEDEVRRHQEGLERQAMLAAKRKAEMEERTGSAARRAREAQVQAVDVVAAAAKKADEAAVAAAAAATSAEEVARLGVAEQAKREAAYAAAKAKRDKVLGFTASEAQFRDFLDSDAGAEAKLRLHGRESRSRRLVALRREVEAARQAALVEETIFMARRGAALQALPQWTKEGTKPGALDLLPTVAVASTWSSRSQRRGSGASKHGARPARSHPASSSKAKPIELTPERQASVDDVLHQLKTALAKNLRRITDTFREIDKDKSGKIDKREFHLAMTELDIVPHKFVMFDDELVKDDADDDDTIVVFDDTFELLDSDRSGTLEYQELHTHLRRRVEDPSHSGAMAGAMAGAMEGAMAGAAGEGRVASSVVPFGRSTSTPTLYTPWTLRAFAPKYGSGVRAMLKAQQLHALTPAMRPSRAVEGERRVE</sequence>
<dbReference type="Proteomes" id="UP000037460">
    <property type="component" value="Unassembled WGS sequence"/>
</dbReference>
<evidence type="ECO:0000256" key="1">
    <source>
        <dbReference type="ARBA" id="ARBA00022837"/>
    </source>
</evidence>
<dbReference type="CDD" id="cd00051">
    <property type="entry name" value="EFh"/>
    <property type="match status" value="1"/>
</dbReference>